<dbReference type="PIRSF" id="PIRSF021438">
    <property type="entry name" value="DltD"/>
    <property type="match status" value="1"/>
</dbReference>
<dbReference type="PANTHER" id="PTHR40039:SF1">
    <property type="entry name" value="PROTEIN DLTD"/>
    <property type="match status" value="1"/>
</dbReference>
<proteinExistence type="inferred from homology"/>
<comment type="similarity">
    <text evidence="1">Belongs to the DltD family.</text>
</comment>
<sequence>MKAGKQLWRTFGPVLVAVIAALALFATPWRGLKINSQTLKEATVSLSTNVYRGEKIKDVALNDNYVPFIGSSELSRMDAMHPSVLAAKYKRGYQTLLLGGPGSQSLNHYFTIQEMSAQLRNKKVVYVISPQWFTPKGQRPDAFGYYYSALQATDWLLQAKNTKADRYAAQRLLAMPSGTSSLLIENATKKIAAGRRLSAVEKLMLTQKQVILKNEDALFSTLDLDNNWEHIKQETKKLPATDNERLLNQVAVKQAQQETTNNEFNIKDSFFKKELRGGRRLPRLKDSQVRFDYRRSPEYADFQLVLQQLAALNCQVEFVLPPINQRWVDYTGLNMTMWRQTTKKIKQQLLNQGFTNIDDLSEDGNQAYYMEDTIHIGWRGWLRMDQSVRPFLTETQAQPDYQISDYYLSPAWQQKIVK</sequence>
<dbReference type="Pfam" id="PF04914">
    <property type="entry name" value="DltD"/>
    <property type="match status" value="1"/>
</dbReference>
<evidence type="ECO:0000256" key="1">
    <source>
        <dbReference type="PIRNR" id="PIRNR021438"/>
    </source>
</evidence>
<dbReference type="Proteomes" id="UP001596310">
    <property type="component" value="Unassembled WGS sequence"/>
</dbReference>
<dbReference type="RefSeq" id="WP_125600646.1">
    <property type="nucleotide sequence ID" value="NZ_JBHSSM010000019.1"/>
</dbReference>
<keyword evidence="3" id="KW-1185">Reference proteome</keyword>
<comment type="caution">
    <text evidence="2">The sequence shown here is derived from an EMBL/GenBank/DDBJ whole genome shotgun (WGS) entry which is preliminary data.</text>
</comment>
<accession>A0ABW1US88</accession>
<dbReference type="NCBIfam" id="TIGR04092">
    <property type="entry name" value="LTA_DltD"/>
    <property type="match status" value="1"/>
</dbReference>
<name>A0ABW1US88_9LACO</name>
<comment type="pathway">
    <text evidence="1">Cell wall biogenesis; lipoteichoic acid biosynthesis.</text>
</comment>
<organism evidence="2 3">
    <name type="scientific">Lapidilactobacillus achengensis</name>
    <dbReference type="NCBI Taxonomy" id="2486000"/>
    <lineage>
        <taxon>Bacteria</taxon>
        <taxon>Bacillati</taxon>
        <taxon>Bacillota</taxon>
        <taxon>Bacilli</taxon>
        <taxon>Lactobacillales</taxon>
        <taxon>Lactobacillaceae</taxon>
        <taxon>Lapidilactobacillus</taxon>
    </lineage>
</organism>
<keyword evidence="1" id="KW-1003">Cell membrane</keyword>
<evidence type="ECO:0000313" key="2">
    <source>
        <dbReference type="EMBL" id="MFC6315674.1"/>
    </source>
</evidence>
<dbReference type="InterPro" id="IPR023896">
    <property type="entry name" value="LTA_DltD"/>
</dbReference>
<dbReference type="PANTHER" id="PTHR40039">
    <property type="entry name" value="PROTEIN DLTD"/>
    <property type="match status" value="1"/>
</dbReference>
<gene>
    <name evidence="2" type="primary">dltD</name>
    <name evidence="2" type="ORF">ACFQHW_08880</name>
</gene>
<dbReference type="EMBL" id="JBHSSM010000019">
    <property type="protein sequence ID" value="MFC6315674.1"/>
    <property type="molecule type" value="Genomic_DNA"/>
</dbReference>
<keyword evidence="1" id="KW-0472">Membrane</keyword>
<reference evidence="3" key="1">
    <citation type="journal article" date="2019" name="Int. J. Syst. Evol. Microbiol.">
        <title>The Global Catalogue of Microorganisms (GCM) 10K type strain sequencing project: providing services to taxonomists for standard genome sequencing and annotation.</title>
        <authorList>
            <consortium name="The Broad Institute Genomics Platform"/>
            <consortium name="The Broad Institute Genome Sequencing Center for Infectious Disease"/>
            <person name="Wu L."/>
            <person name="Ma J."/>
        </authorList>
    </citation>
    <scope>NUCLEOTIDE SEQUENCE [LARGE SCALE GENOMIC DNA]</scope>
    <source>
        <strain evidence="3">CCM 8897</strain>
    </source>
</reference>
<evidence type="ECO:0000313" key="3">
    <source>
        <dbReference type="Proteomes" id="UP001596310"/>
    </source>
</evidence>
<protein>
    <recommendedName>
        <fullName evidence="1">Protein DltD</fullName>
    </recommendedName>
</protein>
<dbReference type="InterPro" id="IPR006998">
    <property type="entry name" value="DltD"/>
</dbReference>